<dbReference type="InterPro" id="IPR020472">
    <property type="entry name" value="WD40_PAC1"/>
</dbReference>
<dbReference type="PANTHER" id="PTHR19879:SF1">
    <property type="entry name" value="CANNONBALL-RELATED"/>
    <property type="match status" value="1"/>
</dbReference>
<dbReference type="PROSITE" id="PS00678">
    <property type="entry name" value="WD_REPEATS_1"/>
    <property type="match status" value="3"/>
</dbReference>
<feature type="repeat" description="WD" evidence="7">
    <location>
        <begin position="595"/>
        <end position="636"/>
    </location>
</feature>
<evidence type="ECO:0000256" key="6">
    <source>
        <dbReference type="ARBA" id="ARBA00023242"/>
    </source>
</evidence>
<evidence type="ECO:0000256" key="2">
    <source>
        <dbReference type="ARBA" id="ARBA00022574"/>
    </source>
</evidence>
<evidence type="ECO:0000313" key="12">
    <source>
        <dbReference type="Proteomes" id="UP000306954"/>
    </source>
</evidence>
<dbReference type="Pfam" id="PF04494">
    <property type="entry name" value="TFIID_NTD2"/>
    <property type="match status" value="1"/>
</dbReference>
<keyword evidence="6" id="KW-0539">Nucleus</keyword>
<evidence type="ECO:0000256" key="4">
    <source>
        <dbReference type="ARBA" id="ARBA00023015"/>
    </source>
</evidence>
<keyword evidence="3" id="KW-0677">Repeat</keyword>
<feature type="repeat" description="WD" evidence="7">
    <location>
        <begin position="679"/>
        <end position="720"/>
    </location>
</feature>
<feature type="repeat" description="WD" evidence="7">
    <location>
        <begin position="547"/>
        <end position="594"/>
    </location>
</feature>
<dbReference type="InterPro" id="IPR001680">
    <property type="entry name" value="WD40_rpt"/>
</dbReference>
<protein>
    <recommendedName>
        <fullName evidence="9">TFIID subunit TAF5 NTD2 domain-containing protein</fullName>
    </recommendedName>
</protein>
<dbReference type="Gene3D" id="1.25.40.500">
    <property type="entry name" value="TFIID subunit TAF5, NTD2 domain"/>
    <property type="match status" value="1"/>
</dbReference>
<evidence type="ECO:0000256" key="5">
    <source>
        <dbReference type="ARBA" id="ARBA00023163"/>
    </source>
</evidence>
<dbReference type="Proteomes" id="UP000306954">
    <property type="component" value="Unassembled WGS sequence"/>
</dbReference>
<dbReference type="Proteomes" id="UP000310689">
    <property type="component" value="Unassembled WGS sequence"/>
</dbReference>
<dbReference type="PROSITE" id="PS50082">
    <property type="entry name" value="WD_REPEATS_2"/>
    <property type="match status" value="6"/>
</dbReference>
<dbReference type="CDD" id="cd08044">
    <property type="entry name" value="TAF5_NTD2"/>
    <property type="match status" value="1"/>
</dbReference>
<keyword evidence="4" id="KW-0805">Transcription regulation</keyword>
<dbReference type="PROSITE" id="PS50294">
    <property type="entry name" value="WD_REPEATS_REGION"/>
    <property type="match status" value="6"/>
</dbReference>
<keyword evidence="5" id="KW-0804">Transcription</keyword>
<dbReference type="AlphaFoldDB" id="A0A4T0HQN4"/>
<sequence>MNSDTTKPEKSENHHDIVLEYLRRKGFSGAEEALKSDLTSKGINAGTNNHTQTLEELARQSADSIKNHNQDDNIPPGPSKDSVLLDLVKLASNDHLGKVTTDRLLLTDPTERERGFRDLDRWVEGSLDVYRPQLRPILFPIFVHTYLDLISLSFQKSARAMLHRHAHSLIPYHADVIAHLGSLTLPAHVKSDPLAIRWRSQKYIVRLGKAAWNLLLGWLSDALVGGPGGSSTGGTAEAKGRSLMLKIVNERLRVDVVESSTKISQEMIEESTGLISDLTITYPTVPGQRMAIAQSAQSFNNIIGELKLGLPPLDDGLRAEVDRQVAVNDAMEREEGMEIDPQQQKPQQPPPQQEQPQQQPQSQQPSDQGAQSAEATPTPNPPNAYAPGAAPAGTPQDATAPPPPAAGEIRDENHLLAPTRADLPPLPVFRTADVRREVEKVFDSRKRINLGVELEKSTNGVEETIKSKVNLPSICAFTLQDVGDELNCSTFSPDSSILAAGLSDSTVRLWNLRNESFTGLRDDFDREHPPSSMKKLKLDTGLKDIKFVGHSGPVFGLSFDPSFGTPVQPRHLISSSADSTVRLWSLETYSNLAVYRGHRDPVWDCEWGPFGIYFATASRDRTARLWSAERPNALRIFAGHLGDVETVKFHPNSLYLATGSQDRTARLWDVQRGACVRIFIGHQAPLSTMALSPDGKYLATASDDLSISLWDLGSGKRIKKMLGHTAQINSLNFDANSNLLISSSSDCSIRCWDILTSNTERPDNSTSDLLETFHSKNSPAYHVKFTPRNLCLAALDGGNIAAD</sequence>
<evidence type="ECO:0000256" key="7">
    <source>
        <dbReference type="PROSITE-ProRule" id="PRU00221"/>
    </source>
</evidence>
<dbReference type="Gene3D" id="2.130.10.10">
    <property type="entry name" value="YVTN repeat-like/Quinoprotein amine dehydrogenase"/>
    <property type="match status" value="2"/>
</dbReference>
<dbReference type="GO" id="GO:0005669">
    <property type="term" value="C:transcription factor TFIID complex"/>
    <property type="evidence" value="ECO:0007669"/>
    <property type="project" value="TreeGrafter"/>
</dbReference>
<dbReference type="EMBL" id="SPOF01000001">
    <property type="protein sequence ID" value="TIB17476.1"/>
    <property type="molecule type" value="Genomic_DNA"/>
</dbReference>
<dbReference type="InterPro" id="IPR019775">
    <property type="entry name" value="WD40_repeat_CS"/>
</dbReference>
<feature type="compositionally biased region" description="Low complexity" evidence="8">
    <location>
        <begin position="354"/>
        <end position="365"/>
    </location>
</feature>
<dbReference type="Pfam" id="PF00400">
    <property type="entry name" value="WD40"/>
    <property type="match status" value="6"/>
</dbReference>
<dbReference type="InterPro" id="IPR037264">
    <property type="entry name" value="TFIID_NTD2_sf"/>
</dbReference>
<accession>A0A4T0HQN4</accession>
<dbReference type="SMART" id="SM00320">
    <property type="entry name" value="WD40"/>
    <property type="match status" value="6"/>
</dbReference>
<feature type="compositionally biased region" description="Low complexity" evidence="8">
    <location>
        <begin position="385"/>
        <end position="399"/>
    </location>
</feature>
<dbReference type="SUPFAM" id="SSF160897">
    <property type="entry name" value="Taf5 N-terminal domain-like"/>
    <property type="match status" value="1"/>
</dbReference>
<comment type="caution">
    <text evidence="11">The sequence shown here is derived from an EMBL/GenBank/DDBJ whole genome shotgun (WGS) entry which is preliminary data.</text>
</comment>
<name>A0A4T0HQN4_WALIC</name>
<organism evidence="11 13">
    <name type="scientific">Wallemia ichthyophaga</name>
    <dbReference type="NCBI Taxonomy" id="245174"/>
    <lineage>
        <taxon>Eukaryota</taxon>
        <taxon>Fungi</taxon>
        <taxon>Dikarya</taxon>
        <taxon>Basidiomycota</taxon>
        <taxon>Wallemiomycotina</taxon>
        <taxon>Wallemiomycetes</taxon>
        <taxon>Wallemiales</taxon>
        <taxon>Wallemiaceae</taxon>
        <taxon>Wallemia</taxon>
    </lineage>
</organism>
<dbReference type="InterPro" id="IPR036322">
    <property type="entry name" value="WD40_repeat_dom_sf"/>
</dbReference>
<keyword evidence="2 7" id="KW-0853">WD repeat</keyword>
<feature type="repeat" description="WD" evidence="7">
    <location>
        <begin position="721"/>
        <end position="762"/>
    </location>
</feature>
<comment type="subcellular location">
    <subcellularLocation>
        <location evidence="1">Nucleus</location>
    </subcellularLocation>
</comment>
<evidence type="ECO:0000256" key="3">
    <source>
        <dbReference type="ARBA" id="ARBA00022737"/>
    </source>
</evidence>
<dbReference type="InterPro" id="IPR007582">
    <property type="entry name" value="TFIID_NTD2"/>
</dbReference>
<feature type="repeat" description="WD" evidence="7">
    <location>
        <begin position="637"/>
        <end position="678"/>
    </location>
</feature>
<dbReference type="PANTHER" id="PTHR19879">
    <property type="entry name" value="TRANSCRIPTION INITIATION FACTOR TFIID"/>
    <property type="match status" value="1"/>
</dbReference>
<dbReference type="PRINTS" id="PR00320">
    <property type="entry name" value="GPROTEINBRPT"/>
</dbReference>
<reference evidence="12 13" key="1">
    <citation type="submission" date="2019-03" db="EMBL/GenBank/DDBJ databases">
        <title>Sequencing 23 genomes of Wallemia ichthyophaga.</title>
        <authorList>
            <person name="Gostincar C."/>
        </authorList>
    </citation>
    <scope>NUCLEOTIDE SEQUENCE [LARGE SCALE GENOMIC DNA]</scope>
    <source>
        <strain evidence="11 13">EXF-6200</strain>
        <strain evidence="10 12">EXF-8621</strain>
    </source>
</reference>
<evidence type="ECO:0000313" key="13">
    <source>
        <dbReference type="Proteomes" id="UP000310689"/>
    </source>
</evidence>
<evidence type="ECO:0000313" key="11">
    <source>
        <dbReference type="EMBL" id="TIB32521.1"/>
    </source>
</evidence>
<feature type="domain" description="TFIID subunit TAF5 NTD2" evidence="9">
    <location>
        <begin position="108"/>
        <end position="221"/>
    </location>
</feature>
<dbReference type="CDD" id="cd00200">
    <property type="entry name" value="WD40"/>
    <property type="match status" value="1"/>
</dbReference>
<evidence type="ECO:0000256" key="1">
    <source>
        <dbReference type="ARBA" id="ARBA00004123"/>
    </source>
</evidence>
<dbReference type="GO" id="GO:0006367">
    <property type="term" value="P:transcription initiation at RNA polymerase II promoter"/>
    <property type="evidence" value="ECO:0007669"/>
    <property type="project" value="TreeGrafter"/>
</dbReference>
<evidence type="ECO:0000259" key="9">
    <source>
        <dbReference type="Pfam" id="PF04494"/>
    </source>
</evidence>
<evidence type="ECO:0000313" key="10">
    <source>
        <dbReference type="EMBL" id="TIB17476.1"/>
    </source>
</evidence>
<proteinExistence type="predicted"/>
<dbReference type="SUPFAM" id="SSF50978">
    <property type="entry name" value="WD40 repeat-like"/>
    <property type="match status" value="1"/>
</dbReference>
<dbReference type="GO" id="GO:0016251">
    <property type="term" value="F:RNA polymerase II general transcription initiation factor activity"/>
    <property type="evidence" value="ECO:0007669"/>
    <property type="project" value="TreeGrafter"/>
</dbReference>
<dbReference type="EMBL" id="SPOI01000202">
    <property type="protein sequence ID" value="TIB32521.1"/>
    <property type="molecule type" value="Genomic_DNA"/>
</dbReference>
<dbReference type="InterPro" id="IPR015943">
    <property type="entry name" value="WD40/YVTN_repeat-like_dom_sf"/>
</dbReference>
<feature type="repeat" description="WD" evidence="7">
    <location>
        <begin position="479"/>
        <end position="520"/>
    </location>
</feature>
<evidence type="ECO:0000256" key="8">
    <source>
        <dbReference type="SAM" id="MobiDB-lite"/>
    </source>
</evidence>
<feature type="region of interest" description="Disordered" evidence="8">
    <location>
        <begin position="335"/>
        <end position="409"/>
    </location>
</feature>
<gene>
    <name evidence="11" type="ORF">E3P86_03122</name>
    <name evidence="10" type="ORF">E3P90_00119</name>
</gene>